<keyword evidence="2" id="KW-0472">Membrane</keyword>
<feature type="compositionally biased region" description="Basic and acidic residues" evidence="1">
    <location>
        <begin position="14"/>
        <end position="32"/>
    </location>
</feature>
<proteinExistence type="predicted"/>
<feature type="region of interest" description="Disordered" evidence="1">
    <location>
        <begin position="1"/>
        <end position="32"/>
    </location>
</feature>
<evidence type="ECO:0000256" key="1">
    <source>
        <dbReference type="SAM" id="MobiDB-lite"/>
    </source>
</evidence>
<evidence type="ECO:0000313" key="3">
    <source>
        <dbReference type="EMBL" id="JAE04412.1"/>
    </source>
</evidence>
<keyword evidence="2" id="KW-0812">Transmembrane</keyword>
<reference evidence="3" key="2">
    <citation type="journal article" date="2015" name="Data Brief">
        <title>Shoot transcriptome of the giant reed, Arundo donax.</title>
        <authorList>
            <person name="Barrero R.A."/>
            <person name="Guerrero F.D."/>
            <person name="Moolhuijzen P."/>
            <person name="Goolsby J.A."/>
            <person name="Tidwell J."/>
            <person name="Bellgard S.E."/>
            <person name="Bellgard M.I."/>
        </authorList>
    </citation>
    <scope>NUCLEOTIDE SEQUENCE</scope>
    <source>
        <tissue evidence="3">Shoot tissue taken approximately 20 cm above the soil surface</tissue>
    </source>
</reference>
<organism evidence="3">
    <name type="scientific">Arundo donax</name>
    <name type="common">Giant reed</name>
    <name type="synonym">Donax arundinaceus</name>
    <dbReference type="NCBI Taxonomy" id="35708"/>
    <lineage>
        <taxon>Eukaryota</taxon>
        <taxon>Viridiplantae</taxon>
        <taxon>Streptophyta</taxon>
        <taxon>Embryophyta</taxon>
        <taxon>Tracheophyta</taxon>
        <taxon>Spermatophyta</taxon>
        <taxon>Magnoliopsida</taxon>
        <taxon>Liliopsida</taxon>
        <taxon>Poales</taxon>
        <taxon>Poaceae</taxon>
        <taxon>PACMAD clade</taxon>
        <taxon>Arundinoideae</taxon>
        <taxon>Arundineae</taxon>
        <taxon>Arundo</taxon>
    </lineage>
</organism>
<name>A0A0A9EWD7_ARUDO</name>
<keyword evidence="2" id="KW-1133">Transmembrane helix</keyword>
<dbReference type="AlphaFoldDB" id="A0A0A9EWD7"/>
<sequence>MILSAPHPPRVKKNGPEKNPNKTNAEKQSRNKKEAVLLCKIKGKNSRTISRYESCQTQSGFLGTIPQPMKDSKTKSCLVGVLPSFLPPFLFCFTFVLYPVF</sequence>
<accession>A0A0A9EWD7</accession>
<reference evidence="3" key="1">
    <citation type="submission" date="2014-09" db="EMBL/GenBank/DDBJ databases">
        <authorList>
            <person name="Magalhaes I.L.F."/>
            <person name="Oliveira U."/>
            <person name="Santos F.R."/>
            <person name="Vidigal T.H.D.A."/>
            <person name="Brescovit A.D."/>
            <person name="Santos A.J."/>
        </authorList>
    </citation>
    <scope>NUCLEOTIDE SEQUENCE</scope>
    <source>
        <tissue evidence="3">Shoot tissue taken approximately 20 cm above the soil surface</tissue>
    </source>
</reference>
<dbReference type="EMBL" id="GBRH01193484">
    <property type="protein sequence ID" value="JAE04412.1"/>
    <property type="molecule type" value="Transcribed_RNA"/>
</dbReference>
<evidence type="ECO:0000256" key="2">
    <source>
        <dbReference type="SAM" id="Phobius"/>
    </source>
</evidence>
<protein>
    <submittedName>
        <fullName evidence="3">Uncharacterized protein</fullName>
    </submittedName>
</protein>
<feature type="transmembrane region" description="Helical" evidence="2">
    <location>
        <begin position="77"/>
        <end position="98"/>
    </location>
</feature>